<dbReference type="SUPFAM" id="SSF47384">
    <property type="entry name" value="Homodimeric domain of signal transducing histidine kinase"/>
    <property type="match status" value="1"/>
</dbReference>
<dbReference type="InterPro" id="IPR003018">
    <property type="entry name" value="GAF"/>
</dbReference>
<dbReference type="EC" id="2.7.13.3" evidence="3"/>
<keyword evidence="16" id="KW-1185">Reference proteome</keyword>
<evidence type="ECO:0000256" key="3">
    <source>
        <dbReference type="ARBA" id="ARBA00012438"/>
    </source>
</evidence>
<evidence type="ECO:0000256" key="12">
    <source>
        <dbReference type="SAM" id="Phobius"/>
    </source>
</evidence>
<evidence type="ECO:0000256" key="7">
    <source>
        <dbReference type="ARBA" id="ARBA00022777"/>
    </source>
</evidence>
<evidence type="ECO:0000256" key="10">
    <source>
        <dbReference type="ARBA" id="ARBA00023136"/>
    </source>
</evidence>
<evidence type="ECO:0000256" key="9">
    <source>
        <dbReference type="ARBA" id="ARBA00023012"/>
    </source>
</evidence>
<evidence type="ECO:0000313" key="15">
    <source>
        <dbReference type="EMBL" id="PAP95187.1"/>
    </source>
</evidence>
<dbReference type="SUPFAM" id="SSF55781">
    <property type="entry name" value="GAF domain-like"/>
    <property type="match status" value="1"/>
</dbReference>
<comment type="subcellular location">
    <subcellularLocation>
        <location evidence="2">Membrane</location>
    </subcellularLocation>
</comment>
<evidence type="ECO:0000256" key="4">
    <source>
        <dbReference type="ARBA" id="ARBA00022553"/>
    </source>
</evidence>
<dbReference type="FunFam" id="1.10.287.130:FF:000038">
    <property type="entry name" value="Sensory transduction histidine kinase"/>
    <property type="match status" value="1"/>
</dbReference>
<dbReference type="CDD" id="cd00082">
    <property type="entry name" value="HisKA"/>
    <property type="match status" value="1"/>
</dbReference>
<dbReference type="GO" id="GO:0005524">
    <property type="term" value="F:ATP binding"/>
    <property type="evidence" value="ECO:0007669"/>
    <property type="project" value="UniProtKB-KW"/>
</dbReference>
<dbReference type="SUPFAM" id="SSF158472">
    <property type="entry name" value="HAMP domain-like"/>
    <property type="match status" value="1"/>
</dbReference>
<evidence type="ECO:0000259" key="13">
    <source>
        <dbReference type="PROSITE" id="PS50109"/>
    </source>
</evidence>
<dbReference type="Gene3D" id="3.30.565.10">
    <property type="entry name" value="Histidine kinase-like ATPase, C-terminal domain"/>
    <property type="match status" value="1"/>
</dbReference>
<dbReference type="Pfam" id="PF02518">
    <property type="entry name" value="HATPase_c"/>
    <property type="match status" value="1"/>
</dbReference>
<dbReference type="InterPro" id="IPR005467">
    <property type="entry name" value="His_kinase_dom"/>
</dbReference>
<dbReference type="SMART" id="SM00387">
    <property type="entry name" value="HATPase_c"/>
    <property type="match status" value="1"/>
</dbReference>
<feature type="transmembrane region" description="Helical" evidence="12">
    <location>
        <begin position="203"/>
        <end position="228"/>
    </location>
</feature>
<dbReference type="InterPro" id="IPR003594">
    <property type="entry name" value="HATPase_dom"/>
</dbReference>
<dbReference type="PROSITE" id="PS50885">
    <property type="entry name" value="HAMP"/>
    <property type="match status" value="1"/>
</dbReference>
<keyword evidence="5" id="KW-0808">Transferase</keyword>
<dbReference type="SMART" id="SM00304">
    <property type="entry name" value="HAMP"/>
    <property type="match status" value="1"/>
</dbReference>
<dbReference type="FunFam" id="3.30.565.10:FF:000010">
    <property type="entry name" value="Sensor histidine kinase RcsC"/>
    <property type="match status" value="1"/>
</dbReference>
<name>A0A271KJ96_9HYPH</name>
<evidence type="ECO:0000313" key="16">
    <source>
        <dbReference type="Proteomes" id="UP000215931"/>
    </source>
</evidence>
<dbReference type="InterPro" id="IPR003661">
    <property type="entry name" value="HisK_dim/P_dom"/>
</dbReference>
<dbReference type="InterPro" id="IPR029016">
    <property type="entry name" value="GAF-like_dom_sf"/>
</dbReference>
<dbReference type="Pfam" id="PF13185">
    <property type="entry name" value="GAF_2"/>
    <property type="match status" value="1"/>
</dbReference>
<keyword evidence="7" id="KW-0418">Kinase</keyword>
<dbReference type="PRINTS" id="PR00344">
    <property type="entry name" value="BCTRLSENSOR"/>
</dbReference>
<dbReference type="InterPro" id="IPR004358">
    <property type="entry name" value="Sig_transdc_His_kin-like_C"/>
</dbReference>
<evidence type="ECO:0000256" key="1">
    <source>
        <dbReference type="ARBA" id="ARBA00000085"/>
    </source>
</evidence>
<dbReference type="SUPFAM" id="SSF55874">
    <property type="entry name" value="ATPase domain of HSP90 chaperone/DNA topoisomerase II/histidine kinase"/>
    <property type="match status" value="1"/>
</dbReference>
<evidence type="ECO:0000256" key="11">
    <source>
        <dbReference type="ARBA" id="ARBA00023306"/>
    </source>
</evidence>
<dbReference type="Proteomes" id="UP000215931">
    <property type="component" value="Unassembled WGS sequence"/>
</dbReference>
<keyword evidence="10 12" id="KW-0472">Membrane</keyword>
<dbReference type="Pfam" id="PF12729">
    <property type="entry name" value="4HB_MCP_1"/>
    <property type="match status" value="1"/>
</dbReference>
<comment type="catalytic activity">
    <reaction evidence="1">
        <text>ATP + protein L-histidine = ADP + protein N-phospho-L-histidine.</text>
        <dbReference type="EC" id="2.7.13.3"/>
    </reaction>
</comment>
<dbReference type="Gene3D" id="1.10.287.130">
    <property type="match status" value="1"/>
</dbReference>
<dbReference type="InterPro" id="IPR024478">
    <property type="entry name" value="HlyB_4HB_MCP"/>
</dbReference>
<dbReference type="CDD" id="cd06225">
    <property type="entry name" value="HAMP"/>
    <property type="match status" value="1"/>
</dbReference>
<gene>
    <name evidence="15" type="ORF">CIT31_14060</name>
</gene>
<dbReference type="EMBL" id="NPKH01000020">
    <property type="protein sequence ID" value="PAP95187.1"/>
    <property type="molecule type" value="Genomic_DNA"/>
</dbReference>
<dbReference type="Pfam" id="PF00672">
    <property type="entry name" value="HAMP"/>
    <property type="match status" value="1"/>
</dbReference>
<reference evidence="15 16" key="1">
    <citation type="submission" date="2017-08" db="EMBL/GenBank/DDBJ databases">
        <title>Mesorhizobium wenxinae sp. nov., a novel rhizobial species isolated from root nodules of chickpea (Cicer arietinum L.).</title>
        <authorList>
            <person name="Zhang J."/>
        </authorList>
    </citation>
    <scope>NUCLEOTIDE SEQUENCE [LARGE SCALE GENOMIC DNA]</scope>
    <source>
        <strain evidence="16">WYCCWR 10019</strain>
    </source>
</reference>
<dbReference type="OrthoDB" id="1931120at2"/>
<accession>A0A271KJ96</accession>
<dbReference type="InterPro" id="IPR036890">
    <property type="entry name" value="HATPase_C_sf"/>
</dbReference>
<evidence type="ECO:0000256" key="2">
    <source>
        <dbReference type="ARBA" id="ARBA00004370"/>
    </source>
</evidence>
<keyword evidence="4" id="KW-0597">Phosphoprotein</keyword>
<dbReference type="GO" id="GO:0016020">
    <property type="term" value="C:membrane"/>
    <property type="evidence" value="ECO:0007669"/>
    <property type="project" value="UniProtKB-SubCell"/>
</dbReference>
<dbReference type="InterPro" id="IPR036097">
    <property type="entry name" value="HisK_dim/P_sf"/>
</dbReference>
<keyword evidence="9" id="KW-0902">Two-component regulatory system</keyword>
<dbReference type="GO" id="GO:0000155">
    <property type="term" value="F:phosphorelay sensor kinase activity"/>
    <property type="evidence" value="ECO:0007669"/>
    <property type="project" value="InterPro"/>
</dbReference>
<keyword evidence="11" id="KW-0131">Cell cycle</keyword>
<dbReference type="SMART" id="SM00065">
    <property type="entry name" value="GAF"/>
    <property type="match status" value="1"/>
</dbReference>
<evidence type="ECO:0000259" key="14">
    <source>
        <dbReference type="PROSITE" id="PS50885"/>
    </source>
</evidence>
<proteinExistence type="predicted"/>
<dbReference type="Gene3D" id="3.30.450.40">
    <property type="match status" value="1"/>
</dbReference>
<evidence type="ECO:0000256" key="6">
    <source>
        <dbReference type="ARBA" id="ARBA00022741"/>
    </source>
</evidence>
<evidence type="ECO:0000256" key="5">
    <source>
        <dbReference type="ARBA" id="ARBA00022679"/>
    </source>
</evidence>
<dbReference type="PANTHER" id="PTHR43711">
    <property type="entry name" value="TWO-COMPONENT HISTIDINE KINASE"/>
    <property type="match status" value="1"/>
</dbReference>
<keyword evidence="12" id="KW-0812">Transmembrane</keyword>
<sequence length="702" mass="76308">MTFSASWANPNDITNRLVGWVARLPARVQTKLLIAFLSIVGLLIVLGAVGLQVLSGVNDQTNELIKLQRRIAAYRQVQHDTTNQLYSISTALVLQDDRMLDAALRQLNQFGYDLDRMEFVAEVEAEVLGQVRQEYDRFTAGVTHVVELVRAGRTEEARKVQQAEIMPSADRLERLTNQLVNIAEADMVTAIETTEGAYGTSRLIVVSFAVGSILLALALGYIISWSLIEPVKKIETRLRQIAAGEFAQQVTVVNRDELGVLAGNVNQTSEQLGRLYQEVQARTAELARSVGELEALGEVSKAVNSTLDLDTVLQTIVAKAVQLSETDAGTIYVFSSTRQQFRPRATYGMGDELIAAISNQAIGLNDPGIGDAALRRAPVQVPDLSVRTPSPVQKVVLDAGYRGVLVVPLLRPNKIVGALVVRRRKPGEFDQQIVHLMETFADQSVLAIQNAKLFREIEEKSQELEAASRHKSQFLANMSHELRTPLNSVLGFTELLVDGIYGELPDKAKTTVARVQANGRHLLGLINDVLDLSKIEAGQLTLALEDYSVGQIVRSTVTAVEPLARSKGLSLAATVAENLPLGRGDERRLTQVLLNLAGNAVKFTERGAIDILADAVDGHFEIIVRDTGPGIAPTDQALIFDEFQQVDNSSTRQKGGTGLGLAISKRIVEMHGGTIGVESVPGSGSTFRMKIPIRVGEDVKAA</sequence>
<dbReference type="Gene3D" id="6.10.340.10">
    <property type="match status" value="1"/>
</dbReference>
<dbReference type="SMART" id="SM00388">
    <property type="entry name" value="HisKA"/>
    <property type="match status" value="1"/>
</dbReference>
<dbReference type="PROSITE" id="PS50109">
    <property type="entry name" value="HIS_KIN"/>
    <property type="match status" value="1"/>
</dbReference>
<feature type="domain" description="Histidine kinase" evidence="13">
    <location>
        <begin position="477"/>
        <end position="695"/>
    </location>
</feature>
<organism evidence="15 16">
    <name type="scientific">Mesorhizobium wenxiniae</name>
    <dbReference type="NCBI Taxonomy" id="2014805"/>
    <lineage>
        <taxon>Bacteria</taxon>
        <taxon>Pseudomonadati</taxon>
        <taxon>Pseudomonadota</taxon>
        <taxon>Alphaproteobacteria</taxon>
        <taxon>Hyphomicrobiales</taxon>
        <taxon>Phyllobacteriaceae</taxon>
        <taxon>Mesorhizobium</taxon>
    </lineage>
</organism>
<dbReference type="CDD" id="cd16922">
    <property type="entry name" value="HATPase_EvgS-ArcB-TorS-like"/>
    <property type="match status" value="1"/>
</dbReference>
<dbReference type="Pfam" id="PF00512">
    <property type="entry name" value="HisKA"/>
    <property type="match status" value="1"/>
</dbReference>
<comment type="caution">
    <text evidence="15">The sequence shown here is derived from an EMBL/GenBank/DDBJ whole genome shotgun (WGS) entry which is preliminary data.</text>
</comment>
<protein>
    <recommendedName>
        <fullName evidence="3">histidine kinase</fullName>
        <ecNumber evidence="3">2.7.13.3</ecNumber>
    </recommendedName>
</protein>
<dbReference type="AlphaFoldDB" id="A0A271KJ96"/>
<keyword evidence="12" id="KW-1133">Transmembrane helix</keyword>
<keyword evidence="6" id="KW-0547">Nucleotide-binding</keyword>
<feature type="transmembrane region" description="Helical" evidence="12">
    <location>
        <begin position="32"/>
        <end position="54"/>
    </location>
</feature>
<evidence type="ECO:0000256" key="8">
    <source>
        <dbReference type="ARBA" id="ARBA00022840"/>
    </source>
</evidence>
<dbReference type="InterPro" id="IPR050736">
    <property type="entry name" value="Sensor_HK_Regulatory"/>
</dbReference>
<keyword evidence="8" id="KW-0067">ATP-binding</keyword>
<dbReference type="InterPro" id="IPR003660">
    <property type="entry name" value="HAMP_dom"/>
</dbReference>
<dbReference type="PANTHER" id="PTHR43711:SF31">
    <property type="entry name" value="HISTIDINE KINASE"/>
    <property type="match status" value="1"/>
</dbReference>
<feature type="domain" description="HAMP" evidence="14">
    <location>
        <begin position="225"/>
        <end position="277"/>
    </location>
</feature>